<organism evidence="2 3">
    <name type="scientific">Cryptococcus deuterogattii Ram5</name>
    <dbReference type="NCBI Taxonomy" id="1296110"/>
    <lineage>
        <taxon>Eukaryota</taxon>
        <taxon>Fungi</taxon>
        <taxon>Dikarya</taxon>
        <taxon>Basidiomycota</taxon>
        <taxon>Agaricomycotina</taxon>
        <taxon>Tremellomycetes</taxon>
        <taxon>Tremellales</taxon>
        <taxon>Cryptococcaceae</taxon>
        <taxon>Cryptococcus</taxon>
        <taxon>Cryptococcus gattii species complex</taxon>
    </lineage>
</organism>
<evidence type="ECO:0000313" key="3">
    <source>
        <dbReference type="Proteomes" id="UP000053392"/>
    </source>
</evidence>
<evidence type="ECO:0000313" key="2">
    <source>
        <dbReference type="EMBL" id="KIR38988.1"/>
    </source>
</evidence>
<accession>A0A0D0TTF0</accession>
<gene>
    <name evidence="2" type="ORF">I313_05137</name>
</gene>
<evidence type="ECO:0000256" key="1">
    <source>
        <dbReference type="SAM" id="MobiDB-lite"/>
    </source>
</evidence>
<protein>
    <submittedName>
        <fullName evidence="2">Uncharacterized protein</fullName>
    </submittedName>
</protein>
<dbReference type="Proteomes" id="UP000053392">
    <property type="component" value="Unassembled WGS sequence"/>
</dbReference>
<dbReference type="AlphaFoldDB" id="A0A0D0TTF0"/>
<name>A0A0D0TTF0_9TREE</name>
<dbReference type="EMBL" id="KN847908">
    <property type="protein sequence ID" value="KIR38988.1"/>
    <property type="molecule type" value="Genomic_DNA"/>
</dbReference>
<feature type="region of interest" description="Disordered" evidence="1">
    <location>
        <begin position="1"/>
        <end position="23"/>
    </location>
</feature>
<sequence>MAEGVTAVGDRRPSVLSGGLSDRKESDQLTLRKISAGGKEELIQINPASIDPSMIPSLMDLSLSQYPMCLSSKLPLALGRRIIKKRQRPDSLKLASATLQRERSGSPVNYCDIRDRTYNRCLYVDYKVGATGAVPEDRGDWSE</sequence>
<keyword evidence="3" id="KW-1185">Reference proteome</keyword>
<proteinExistence type="predicted"/>
<reference evidence="2 3" key="1">
    <citation type="submission" date="2015-01" db="EMBL/GenBank/DDBJ databases">
        <title>The Genome Sequence of Cryptococcus gattii Ram5.</title>
        <authorList>
            <consortium name="The Broad Institute Genomics Platform"/>
            <person name="Cuomo C."/>
            <person name="Litvintseva A."/>
            <person name="Chen Y."/>
            <person name="Heitman J."/>
            <person name="Sun S."/>
            <person name="Springer D."/>
            <person name="Dromer F."/>
            <person name="Young S."/>
            <person name="Zeng Q."/>
            <person name="Gargeya S."/>
            <person name="Abouelleil A."/>
            <person name="Alvarado L."/>
            <person name="Chapman S.B."/>
            <person name="Gainer-Dewar J."/>
            <person name="Goldberg J."/>
            <person name="Griggs A."/>
            <person name="Gujja S."/>
            <person name="Hansen M."/>
            <person name="Howarth C."/>
            <person name="Imamovic A."/>
            <person name="Larimer J."/>
            <person name="Murphy C."/>
            <person name="Naylor J."/>
            <person name="Pearson M."/>
            <person name="Priest M."/>
            <person name="Roberts A."/>
            <person name="Saif S."/>
            <person name="Shea T."/>
            <person name="Sykes S."/>
            <person name="Wortman J."/>
            <person name="Nusbaum C."/>
            <person name="Birren B."/>
        </authorList>
    </citation>
    <scope>NUCLEOTIDE SEQUENCE [LARGE SCALE GENOMIC DNA]</scope>
    <source>
        <strain evidence="2 3">Ram5</strain>
    </source>
</reference>
<dbReference type="OrthoDB" id="2576605at2759"/>
<dbReference type="HOGENOM" id="CLU_1806076_0_0_1"/>